<feature type="region of interest" description="Disordered" evidence="1">
    <location>
        <begin position="1"/>
        <end position="20"/>
    </location>
</feature>
<reference evidence="2 3" key="1">
    <citation type="journal article" date="2006" name="BMC Genomics">
        <title>The genome of the square archaeon Haloquadratum walsbyi: life at the limits of water activity.</title>
        <authorList>
            <person name="Bolhuis H.H."/>
            <person name="Palm P.P."/>
            <person name="Wende A.W."/>
            <person name="Falb M.M."/>
            <person name="Rampp M.M."/>
            <person name="Rodriguez-Valera F.F."/>
            <person name="Pfeiffer F.F."/>
            <person name="Oesterhelt D.D."/>
        </authorList>
    </citation>
    <scope>NUCLEOTIDE SEQUENCE [LARGE SCALE GENOMIC DNA]</scope>
    <source>
        <strain evidence="3">DSM 16790 / HBSQ001</strain>
    </source>
</reference>
<accession>Q18HR6</accession>
<dbReference type="HOGENOM" id="CLU_3194461_0_0_2"/>
<organism evidence="2 3">
    <name type="scientific">Haloquadratum walsbyi (strain DSM 16790 / HBSQ001)</name>
    <dbReference type="NCBI Taxonomy" id="362976"/>
    <lineage>
        <taxon>Archaea</taxon>
        <taxon>Methanobacteriati</taxon>
        <taxon>Methanobacteriota</taxon>
        <taxon>Stenosarchaea group</taxon>
        <taxon>Halobacteria</taxon>
        <taxon>Halobacteriales</taxon>
        <taxon>Haloferacaceae</taxon>
        <taxon>Haloquadratum</taxon>
    </lineage>
</organism>
<evidence type="ECO:0000256" key="1">
    <source>
        <dbReference type="SAM" id="MobiDB-lite"/>
    </source>
</evidence>
<dbReference type="Proteomes" id="UP000001975">
    <property type="component" value="Chromosome"/>
</dbReference>
<name>Q18HR6_HALWD</name>
<gene>
    <name evidence="2" type="ordered locus">HQ_2348A</name>
</gene>
<keyword evidence="3" id="KW-1185">Reference proteome</keyword>
<dbReference type="KEGG" id="hwa:HQ_2348A"/>
<dbReference type="EMBL" id="AM180088">
    <property type="protein sequence ID" value="CAJ52469.1"/>
    <property type="molecule type" value="Genomic_DNA"/>
</dbReference>
<protein>
    <submittedName>
        <fullName evidence="2">Uncharacterized protein</fullName>
    </submittedName>
</protein>
<evidence type="ECO:0000313" key="2">
    <source>
        <dbReference type="EMBL" id="CAJ52469.1"/>
    </source>
</evidence>
<proteinExistence type="predicted"/>
<dbReference type="AlphaFoldDB" id="Q18HR6"/>
<evidence type="ECO:0000313" key="3">
    <source>
        <dbReference type="Proteomes" id="UP000001975"/>
    </source>
</evidence>
<sequence length="48" mass="5305">MLPRPHETTEETEETAVARGYSVCQREQGKDVTTHYVCMSNTSAVSSS</sequence>